<evidence type="ECO:0000256" key="1">
    <source>
        <dbReference type="SAM" id="MobiDB-lite"/>
    </source>
</evidence>
<evidence type="ECO:0000313" key="3">
    <source>
        <dbReference type="RefSeq" id="XP_024940184.1"/>
    </source>
</evidence>
<keyword evidence="2" id="KW-1185">Reference proteome</keyword>
<feature type="compositionally biased region" description="Basic and acidic residues" evidence="1">
    <location>
        <begin position="1"/>
        <end position="13"/>
    </location>
</feature>
<dbReference type="GeneID" id="112494260"/>
<dbReference type="RefSeq" id="XP_024940184.1">
    <property type="nucleotide sequence ID" value="XM_025084416.1"/>
</dbReference>
<reference evidence="3" key="1">
    <citation type="submission" date="2025-08" db="UniProtKB">
        <authorList>
            <consortium name="RefSeq"/>
        </authorList>
    </citation>
    <scope>IDENTIFICATION</scope>
</reference>
<dbReference type="AlphaFoldDB" id="A0AAJ7RGH7"/>
<gene>
    <name evidence="3" type="primary">LOC112494260</name>
</gene>
<dbReference type="Proteomes" id="UP000694920">
    <property type="component" value="Unplaced"/>
</dbReference>
<evidence type="ECO:0000313" key="2">
    <source>
        <dbReference type="Proteomes" id="UP000694920"/>
    </source>
</evidence>
<accession>A0AAJ7RGH7</accession>
<organism evidence="2 3">
    <name type="scientific">Cephus cinctus</name>
    <name type="common">Wheat stem sawfly</name>
    <dbReference type="NCBI Taxonomy" id="211228"/>
    <lineage>
        <taxon>Eukaryota</taxon>
        <taxon>Metazoa</taxon>
        <taxon>Ecdysozoa</taxon>
        <taxon>Arthropoda</taxon>
        <taxon>Hexapoda</taxon>
        <taxon>Insecta</taxon>
        <taxon>Pterygota</taxon>
        <taxon>Neoptera</taxon>
        <taxon>Endopterygota</taxon>
        <taxon>Hymenoptera</taxon>
        <taxon>Cephoidea</taxon>
        <taxon>Cephidae</taxon>
        <taxon>Cephus</taxon>
    </lineage>
</organism>
<feature type="region of interest" description="Disordered" evidence="1">
    <location>
        <begin position="1"/>
        <end position="28"/>
    </location>
</feature>
<name>A0AAJ7RGH7_CEPCN</name>
<protein>
    <submittedName>
        <fullName evidence="3">Uncharacterized protein LOC112494260 isoform X2</fullName>
    </submittedName>
</protein>
<proteinExistence type="predicted"/>
<sequence length="89" mass="10032">MPSRRQCDVDGRPGRPTLPRPHRKDAHQWRPSLDAADYIHVRSGPLEWRNTCCQKYSLKIPKVPGDPKPIPSDLNSMIPVTVGPTGYFA</sequence>